<evidence type="ECO:0000256" key="2">
    <source>
        <dbReference type="SAM" id="MobiDB-lite"/>
    </source>
</evidence>
<accession>A0A4D9DEE2</accession>
<gene>
    <name evidence="3" type="ORF">NSK_001353</name>
</gene>
<protein>
    <submittedName>
        <fullName evidence="3">Uncharacterized protein</fullName>
    </submittedName>
</protein>
<feature type="compositionally biased region" description="Acidic residues" evidence="2">
    <location>
        <begin position="609"/>
        <end position="624"/>
    </location>
</feature>
<comment type="caution">
    <text evidence="3">The sequence shown here is derived from an EMBL/GenBank/DDBJ whole genome shotgun (WGS) entry which is preliminary data.</text>
</comment>
<dbReference type="Proteomes" id="UP000355283">
    <property type="component" value="Unassembled WGS sequence"/>
</dbReference>
<dbReference type="OrthoDB" id="206339at2759"/>
<feature type="region of interest" description="Disordered" evidence="2">
    <location>
        <begin position="568"/>
        <end position="666"/>
    </location>
</feature>
<feature type="compositionally biased region" description="Acidic residues" evidence="2">
    <location>
        <begin position="647"/>
        <end position="666"/>
    </location>
</feature>
<feature type="region of interest" description="Disordered" evidence="2">
    <location>
        <begin position="377"/>
        <end position="471"/>
    </location>
</feature>
<sequence length="666" mass="75249">MRESHMLVQRKPLSRSHVAETLGLKNAKSQENQSLLHVLVGPGPIFRSATFVNVMSSQTQTDVQEDPQLWPSPSQCYEQKFRQFQEECGARVAKEKAEELAHFRETDLMHMRLEEAAKHRRELSMLQEQMKVREEARIEEARAQAREETRLVQARLQAGEAVQYAARQAVLREKEGLKVREAAVERAEARVTQRYKALDKAEQELQDKVEAWKQERTQEVSAARQEGASLYSTQLQSLRRQQQLLQEELRKLEAERVDCHEQALASQDLRRELEEARACVTEVGRLRKENARLLAEKHRLQAQEENAWAREQQATEKERCLERSCRDLRVEVEKLGRAREEDEEELLALREEVTGLRALMRASQQALHSLGAQAATRETLNDQMLPTRPPSTGAPRTRPLFPSSCAGFSRNGTRSMRKEQDLRPVSRKTVSPSRLRDRLLSGKQTYVLPSSPSASSPALSSPASSPSDCPPALTAAMHAYEGEVQKLQEIHDEFAQRRESCRFALSSPTNTNDTSAKCDRTLGEYQVGAQSIRDDAIEAVGVAGRREDVTGEDGERLERTEVLAGVSKVENVDGIKKEGAGGTAHWQEEEIDTEKESAEEGKRKVERREDDEEEGVGEEGEGEEGVDREGKDGKEKEEGDEERGAMEEGEDSFEEETEEESSEKGN</sequence>
<keyword evidence="4" id="KW-1185">Reference proteome</keyword>
<feature type="coiled-coil region" evidence="1">
    <location>
        <begin position="116"/>
        <end position="151"/>
    </location>
</feature>
<name>A0A4D9DEE2_9STRA</name>
<proteinExistence type="predicted"/>
<feature type="compositionally biased region" description="Basic and acidic residues" evidence="2">
    <location>
        <begin position="625"/>
        <end position="646"/>
    </location>
</feature>
<evidence type="ECO:0000313" key="4">
    <source>
        <dbReference type="Proteomes" id="UP000355283"/>
    </source>
</evidence>
<feature type="compositionally biased region" description="Basic and acidic residues" evidence="2">
    <location>
        <begin position="570"/>
        <end position="579"/>
    </location>
</feature>
<evidence type="ECO:0000313" key="3">
    <source>
        <dbReference type="EMBL" id="TFJ87019.1"/>
    </source>
</evidence>
<keyword evidence="1" id="KW-0175">Coiled coil</keyword>
<feature type="compositionally biased region" description="Basic and acidic residues" evidence="2">
    <location>
        <begin position="594"/>
        <end position="608"/>
    </location>
</feature>
<evidence type="ECO:0000256" key="1">
    <source>
        <dbReference type="SAM" id="Coils"/>
    </source>
</evidence>
<reference evidence="3 4" key="1">
    <citation type="submission" date="2019-01" db="EMBL/GenBank/DDBJ databases">
        <title>Nuclear Genome Assembly of the Microalgal Biofuel strain Nannochloropsis salina CCMP1776.</title>
        <authorList>
            <person name="Hovde B."/>
        </authorList>
    </citation>
    <scope>NUCLEOTIDE SEQUENCE [LARGE SCALE GENOMIC DNA]</scope>
    <source>
        <strain evidence="3 4">CCMP1776</strain>
    </source>
</reference>
<organism evidence="3 4">
    <name type="scientific">Nannochloropsis salina CCMP1776</name>
    <dbReference type="NCBI Taxonomy" id="1027361"/>
    <lineage>
        <taxon>Eukaryota</taxon>
        <taxon>Sar</taxon>
        <taxon>Stramenopiles</taxon>
        <taxon>Ochrophyta</taxon>
        <taxon>Eustigmatophyceae</taxon>
        <taxon>Eustigmatales</taxon>
        <taxon>Monodopsidaceae</taxon>
        <taxon>Microchloropsis</taxon>
        <taxon>Microchloropsis salina</taxon>
    </lineage>
</organism>
<dbReference type="AlphaFoldDB" id="A0A4D9DEE2"/>
<feature type="coiled-coil region" evidence="1">
    <location>
        <begin position="184"/>
        <end position="359"/>
    </location>
</feature>
<feature type="compositionally biased region" description="Low complexity" evidence="2">
    <location>
        <begin position="448"/>
        <end position="471"/>
    </location>
</feature>
<dbReference type="EMBL" id="SDOX01000006">
    <property type="protein sequence ID" value="TFJ87019.1"/>
    <property type="molecule type" value="Genomic_DNA"/>
</dbReference>